<dbReference type="Proteomes" id="UP000180235">
    <property type="component" value="Chromosome"/>
</dbReference>
<name>A0A1J0AGI6_9CYAN</name>
<feature type="domain" description="Gcp-like" evidence="1">
    <location>
        <begin position="65"/>
        <end position="138"/>
    </location>
</feature>
<dbReference type="STRING" id="1188229.GlitD10_2661"/>
<evidence type="ECO:0000313" key="2">
    <source>
        <dbReference type="EMBL" id="APB35003.1"/>
    </source>
</evidence>
<dbReference type="GO" id="GO:0002949">
    <property type="term" value="P:tRNA threonylcarbamoyladenosine modification"/>
    <property type="evidence" value="ECO:0007669"/>
    <property type="project" value="InterPro"/>
</dbReference>
<keyword evidence="2" id="KW-0378">Hydrolase</keyword>
<dbReference type="GO" id="GO:0008233">
    <property type="term" value="F:peptidase activity"/>
    <property type="evidence" value="ECO:0007669"/>
    <property type="project" value="UniProtKB-KW"/>
</dbReference>
<evidence type="ECO:0000313" key="3">
    <source>
        <dbReference type="Proteomes" id="UP000180235"/>
    </source>
</evidence>
<evidence type="ECO:0000259" key="1">
    <source>
        <dbReference type="Pfam" id="PF00814"/>
    </source>
</evidence>
<proteinExistence type="predicted"/>
<keyword evidence="2" id="KW-0645">Protease</keyword>
<accession>A0A1J0AGI6</accession>
<dbReference type="InterPro" id="IPR000905">
    <property type="entry name" value="Gcp-like_dom"/>
</dbReference>
<dbReference type="Gene3D" id="3.30.420.200">
    <property type="match status" value="1"/>
</dbReference>
<dbReference type="GO" id="GO:0006508">
    <property type="term" value="P:proteolysis"/>
    <property type="evidence" value="ECO:0007669"/>
    <property type="project" value="UniProtKB-KW"/>
</dbReference>
<dbReference type="InterPro" id="IPR043129">
    <property type="entry name" value="ATPase_NBD"/>
</dbReference>
<keyword evidence="3" id="KW-1185">Reference proteome</keyword>
<dbReference type="EMBL" id="CP017675">
    <property type="protein sequence ID" value="APB35003.1"/>
    <property type="molecule type" value="Genomic_DNA"/>
</dbReference>
<gene>
    <name evidence="2" type="ORF">GlitD10_2661</name>
</gene>
<organism evidence="2 3">
    <name type="scientific">Gloeomargarita lithophora Alchichica-D10</name>
    <dbReference type="NCBI Taxonomy" id="1188229"/>
    <lineage>
        <taxon>Bacteria</taxon>
        <taxon>Bacillati</taxon>
        <taxon>Cyanobacteriota</taxon>
        <taxon>Cyanophyceae</taxon>
        <taxon>Gloeomargaritales</taxon>
        <taxon>Gloeomargaritaceae</taxon>
        <taxon>Gloeomargarita</taxon>
    </lineage>
</organism>
<dbReference type="InterPro" id="IPR022496">
    <property type="entry name" value="T6A_TsaB"/>
</dbReference>
<dbReference type="SUPFAM" id="SSF53067">
    <property type="entry name" value="Actin-like ATPase domain"/>
    <property type="match status" value="1"/>
</dbReference>
<dbReference type="NCBIfam" id="TIGR03725">
    <property type="entry name" value="T6A_YeaZ"/>
    <property type="match status" value="1"/>
</dbReference>
<dbReference type="KEGG" id="glt:GlitD10_2661"/>
<dbReference type="AlphaFoldDB" id="A0A1J0AGI6"/>
<reference evidence="2 3" key="1">
    <citation type="submission" date="2016-10" db="EMBL/GenBank/DDBJ databases">
        <title>Description of Gloeomargarita lithophora gen. nov., sp. nov., a thylakoid-bearing basal-branching cyanobacterium with intracellular carbonates, and proposal for Gloeomargaritales ord. nov.</title>
        <authorList>
            <person name="Moreira D."/>
            <person name="Tavera R."/>
            <person name="Benzerara K."/>
            <person name="Skouri-Panet F."/>
            <person name="Couradeau E."/>
            <person name="Gerard E."/>
            <person name="Loussert C."/>
            <person name="Novelo E."/>
            <person name="Zivanovic Y."/>
            <person name="Lopez-Garcia P."/>
        </authorList>
    </citation>
    <scope>NUCLEOTIDE SEQUENCE [LARGE SCALE GENOMIC DNA]</scope>
    <source>
        <strain evidence="2 3">D10</strain>
    </source>
</reference>
<dbReference type="Pfam" id="PF00814">
    <property type="entry name" value="TsaD"/>
    <property type="match status" value="1"/>
</dbReference>
<dbReference type="Gene3D" id="3.30.420.40">
    <property type="match status" value="1"/>
</dbReference>
<protein>
    <submittedName>
        <fullName evidence="2">Peptidase M22, glycoprotease</fullName>
    </submittedName>
</protein>
<sequence>MESSATGRTGAHVTLGLALHTAGATVGLAVGRIGEPYQEAQYDWGHDTSRQFHAQLAQTMRPYRWQDVAFLAVTRGPGSFTTLRLGLVTARILAQELNIPLFALSTLGVVSFSYSEPVAVSWPAGSDLVYGGIYERGNVRQPDQVFACPAWQNVITNWPEPLRVLDDIHTQAPAEPLLHWAEQLWIKGERPHWSDAQPFYGRSPVTVANP</sequence>